<feature type="region of interest" description="Disordered" evidence="1">
    <location>
        <begin position="76"/>
        <end position="98"/>
    </location>
</feature>
<sequence length="170" mass="18372">MHRLFFGAMLCCTVFLSVSPVCAMPQPPDVPGWTSSPQQVVPIDPASKDKGSWTRWRYEALSPVRRIDVQLLAGKGPHLKKDPSSASTGDASKQPHPGSDFPIGFGATYEKIRAFGREGVLEVYPYVGTALALDLSDEKTLILESSGCSSEDLICFAGTLLKSLSEAKQK</sequence>
<dbReference type="AlphaFoldDB" id="A0A645GWS7"/>
<reference evidence="2" key="1">
    <citation type="submission" date="2019-08" db="EMBL/GenBank/DDBJ databases">
        <authorList>
            <person name="Kucharzyk K."/>
            <person name="Murdoch R.W."/>
            <person name="Higgins S."/>
            <person name="Loffler F."/>
        </authorList>
    </citation>
    <scope>NUCLEOTIDE SEQUENCE</scope>
</reference>
<evidence type="ECO:0000313" key="2">
    <source>
        <dbReference type="EMBL" id="MPN30810.1"/>
    </source>
</evidence>
<comment type="caution">
    <text evidence="2">The sequence shown here is derived from an EMBL/GenBank/DDBJ whole genome shotgun (WGS) entry which is preliminary data.</text>
</comment>
<proteinExistence type="predicted"/>
<accession>A0A645GWS7</accession>
<organism evidence="2">
    <name type="scientific">bioreactor metagenome</name>
    <dbReference type="NCBI Taxonomy" id="1076179"/>
    <lineage>
        <taxon>unclassified sequences</taxon>
        <taxon>metagenomes</taxon>
        <taxon>ecological metagenomes</taxon>
    </lineage>
</organism>
<protein>
    <submittedName>
        <fullName evidence="2">Uncharacterized protein</fullName>
    </submittedName>
</protein>
<dbReference type="EMBL" id="VSSQ01082070">
    <property type="protein sequence ID" value="MPN30810.1"/>
    <property type="molecule type" value="Genomic_DNA"/>
</dbReference>
<name>A0A645GWS7_9ZZZZ</name>
<evidence type="ECO:0000256" key="1">
    <source>
        <dbReference type="SAM" id="MobiDB-lite"/>
    </source>
</evidence>
<gene>
    <name evidence="2" type="ORF">SDC9_178281</name>
</gene>